<keyword evidence="9 10" id="KW-0472">Membrane</keyword>
<dbReference type="HOGENOM" id="CLU_027359_1_1_11"/>
<keyword evidence="13" id="KW-1185">Reference proteome</keyword>
<dbReference type="InterPro" id="IPR005804">
    <property type="entry name" value="FA_desaturase_dom"/>
</dbReference>
<dbReference type="OrthoDB" id="19906at2"/>
<evidence type="ECO:0000256" key="7">
    <source>
        <dbReference type="ARBA" id="ARBA00023004"/>
    </source>
</evidence>
<keyword evidence="7" id="KW-0408">Iron</keyword>
<name>G8RIS0_MYCRN</name>
<evidence type="ECO:0000256" key="5">
    <source>
        <dbReference type="ARBA" id="ARBA00022989"/>
    </source>
</evidence>
<evidence type="ECO:0000256" key="8">
    <source>
        <dbReference type="ARBA" id="ARBA00023098"/>
    </source>
</evidence>
<dbReference type="InterPro" id="IPR015876">
    <property type="entry name" value="Acyl-CoA_DS"/>
</dbReference>
<comment type="subcellular location">
    <subcellularLocation>
        <location evidence="1">Membrane</location>
        <topology evidence="1">Multi-pass membrane protein</topology>
    </subcellularLocation>
</comment>
<dbReference type="EMBL" id="CP003169">
    <property type="protein sequence ID" value="AEV70908.1"/>
    <property type="molecule type" value="Genomic_DNA"/>
</dbReference>
<dbReference type="Pfam" id="PF00487">
    <property type="entry name" value="FA_desaturase"/>
    <property type="match status" value="1"/>
</dbReference>
<organism evidence="12 13">
    <name type="scientific">Mycolicibacterium rhodesiae (strain NBB3)</name>
    <name type="common">Mycobacterium rhodesiae</name>
    <dbReference type="NCBI Taxonomy" id="710685"/>
    <lineage>
        <taxon>Bacteria</taxon>
        <taxon>Bacillati</taxon>
        <taxon>Actinomycetota</taxon>
        <taxon>Actinomycetes</taxon>
        <taxon>Mycobacteriales</taxon>
        <taxon>Mycobacteriaceae</taxon>
        <taxon>Mycolicibacterium</taxon>
    </lineage>
</organism>
<comment type="similarity">
    <text evidence="2">Belongs to the fatty acid desaturase type 2 family.</text>
</comment>
<accession>G8RIS0</accession>
<sequence>MITATISQEAPTRQAQQQPQRDILAARLAYLTVGLPTLGTIGAIVYAIYNGLWVSDVVLFAVMYVITGLGVEGGLHRYFTHRSFEASEPVKAFLAVAASMAAQGPVVFWVANHRLHHAFADTERDPHSPQPQGPGIRGRLKGLWHGHVGWLFQVKKIDWSRHTRDWLQDRRVMKINGQYFTLVLLGLVIPGFIGGLVTQSVHGFVGGILWGGFARVFALDHATWVVNSLGHTIGHREFPSRDESRNIGILAPPTMGGSWHNNHHARPSLAMTRRHWWQLDLVGEFIRLLDHAGLVSNVRYINSDTGSDA</sequence>
<dbReference type="PRINTS" id="PR00075">
    <property type="entry name" value="FACDDSATRASE"/>
</dbReference>
<proteinExistence type="inferred from homology"/>
<feature type="transmembrane region" description="Helical" evidence="10">
    <location>
        <begin position="55"/>
        <end position="75"/>
    </location>
</feature>
<evidence type="ECO:0000256" key="6">
    <source>
        <dbReference type="ARBA" id="ARBA00023002"/>
    </source>
</evidence>
<keyword evidence="3 10" id="KW-0812">Transmembrane</keyword>
<feature type="transmembrane region" description="Helical" evidence="10">
    <location>
        <begin position="28"/>
        <end position="49"/>
    </location>
</feature>
<dbReference type="PANTHER" id="PTHR11351:SF3">
    <property type="entry name" value="BLL4393 PROTEIN"/>
    <property type="match status" value="1"/>
</dbReference>
<keyword evidence="8" id="KW-0443">Lipid metabolism</keyword>
<feature type="domain" description="Fatty acid desaturase" evidence="11">
    <location>
        <begin position="57"/>
        <end position="283"/>
    </location>
</feature>
<keyword evidence="6" id="KW-0560">Oxidoreductase</keyword>
<evidence type="ECO:0000256" key="1">
    <source>
        <dbReference type="ARBA" id="ARBA00004141"/>
    </source>
</evidence>
<keyword evidence="5 10" id="KW-1133">Transmembrane helix</keyword>
<protein>
    <submittedName>
        <fullName evidence="12">Fatty-acid desaturase</fullName>
    </submittedName>
</protein>
<dbReference type="GO" id="GO:0006631">
    <property type="term" value="P:fatty acid metabolic process"/>
    <property type="evidence" value="ECO:0007669"/>
    <property type="project" value="UniProtKB-KW"/>
</dbReference>
<gene>
    <name evidence="12" type="ordered locus">MycrhN_0265</name>
</gene>
<dbReference type="GO" id="GO:0016020">
    <property type="term" value="C:membrane"/>
    <property type="evidence" value="ECO:0007669"/>
    <property type="project" value="UniProtKB-SubCell"/>
</dbReference>
<evidence type="ECO:0000256" key="3">
    <source>
        <dbReference type="ARBA" id="ARBA00022692"/>
    </source>
</evidence>
<evidence type="ECO:0000313" key="12">
    <source>
        <dbReference type="EMBL" id="AEV70908.1"/>
    </source>
</evidence>
<dbReference type="Proteomes" id="UP000005442">
    <property type="component" value="Chromosome"/>
</dbReference>
<keyword evidence="4" id="KW-0276">Fatty acid metabolism</keyword>
<evidence type="ECO:0000256" key="9">
    <source>
        <dbReference type="ARBA" id="ARBA00023136"/>
    </source>
</evidence>
<dbReference type="CDD" id="cd03505">
    <property type="entry name" value="Delta9-FADS-like"/>
    <property type="match status" value="1"/>
</dbReference>
<dbReference type="eggNOG" id="COG1398">
    <property type="taxonomic scope" value="Bacteria"/>
</dbReference>
<dbReference type="PANTHER" id="PTHR11351">
    <property type="entry name" value="ACYL-COA DESATURASE"/>
    <property type="match status" value="1"/>
</dbReference>
<dbReference type="KEGG" id="mrh:MycrhN_0265"/>
<dbReference type="STRING" id="710685.MycrhN_0265"/>
<evidence type="ECO:0000256" key="2">
    <source>
        <dbReference type="ARBA" id="ARBA00008749"/>
    </source>
</evidence>
<evidence type="ECO:0000256" key="10">
    <source>
        <dbReference type="SAM" id="Phobius"/>
    </source>
</evidence>
<dbReference type="RefSeq" id="WP_014208728.1">
    <property type="nucleotide sequence ID" value="NC_016604.1"/>
</dbReference>
<dbReference type="AlphaFoldDB" id="G8RIS0"/>
<evidence type="ECO:0000259" key="11">
    <source>
        <dbReference type="Pfam" id="PF00487"/>
    </source>
</evidence>
<feature type="transmembrane region" description="Helical" evidence="10">
    <location>
        <begin position="179"/>
        <end position="198"/>
    </location>
</feature>
<dbReference type="PATRIC" id="fig|710685.3.peg.270"/>
<evidence type="ECO:0000313" key="13">
    <source>
        <dbReference type="Proteomes" id="UP000005442"/>
    </source>
</evidence>
<evidence type="ECO:0000256" key="4">
    <source>
        <dbReference type="ARBA" id="ARBA00022832"/>
    </source>
</evidence>
<dbReference type="GO" id="GO:0016717">
    <property type="term" value="F:oxidoreductase activity, acting on paired donors, with oxidation of a pair of donors resulting in the reduction of molecular oxygen to two molecules of water"/>
    <property type="evidence" value="ECO:0007669"/>
    <property type="project" value="InterPro"/>
</dbReference>
<reference evidence="12 13" key="1">
    <citation type="submission" date="2011-12" db="EMBL/GenBank/DDBJ databases">
        <title>Complete sequence of Mycobacterium rhodesiae NBB3.</title>
        <authorList>
            <consortium name="US DOE Joint Genome Institute"/>
            <person name="Lucas S."/>
            <person name="Han J."/>
            <person name="Lapidus A."/>
            <person name="Cheng J.-F."/>
            <person name="Goodwin L."/>
            <person name="Pitluck S."/>
            <person name="Peters L."/>
            <person name="Mikhailova N."/>
            <person name="Gu W."/>
            <person name="Detter J.C."/>
            <person name="Han C."/>
            <person name="Tapia R."/>
            <person name="Land M."/>
            <person name="Hauser L."/>
            <person name="Kyrpides N."/>
            <person name="Ivanova N."/>
            <person name="Pagani I."/>
            <person name="Mattes T."/>
            <person name="Holmes A."/>
            <person name="Rutledge P."/>
            <person name="Paulsen I."/>
            <person name="Coleman N."/>
            <person name="Woyke T."/>
        </authorList>
    </citation>
    <scope>NUCLEOTIDE SEQUENCE [LARGE SCALE GENOMIC DNA]</scope>
    <source>
        <strain evidence="12 13">NBB3</strain>
    </source>
</reference>